<dbReference type="InterPro" id="IPR039426">
    <property type="entry name" value="TonB-dep_rcpt-like"/>
</dbReference>
<dbReference type="InterPro" id="IPR000531">
    <property type="entry name" value="Beta-barrel_TonB"/>
</dbReference>
<evidence type="ECO:0000313" key="13">
    <source>
        <dbReference type="EMBL" id="SIS69538.1"/>
    </source>
</evidence>
<dbReference type="Pfam" id="PF00593">
    <property type="entry name" value="TonB_dep_Rec_b-barrel"/>
    <property type="match status" value="1"/>
</dbReference>
<dbReference type="Gene3D" id="2.170.130.10">
    <property type="entry name" value="TonB-dependent receptor, plug domain"/>
    <property type="match status" value="1"/>
</dbReference>
<dbReference type="Gene3D" id="2.40.170.20">
    <property type="entry name" value="TonB-dependent receptor, beta-barrel domain"/>
    <property type="match status" value="1"/>
</dbReference>
<dbReference type="InterPro" id="IPR036942">
    <property type="entry name" value="Beta-barrel_TonB_sf"/>
</dbReference>
<dbReference type="EMBL" id="FTOI01000004">
    <property type="protein sequence ID" value="SIS69538.1"/>
    <property type="molecule type" value="Genomic_DNA"/>
</dbReference>
<sequence>MKKLTTTVLAVVLTSSFALVNAQKRDTARTQDIEGVVVTALGIKREKKSLGYATQEVKGEDINKNPTTNFLNNLSGQVSGLDIRQSTNFGGSINITSRGFKSLTGNNQMLFVVDGIPIVNTNVNGGNQLSGGYGYDYGNAASDIDPNNIENINILKGAAAAALYGSRGQNGVILITTKKGKKNKKGLGIEFSSSVTVSSIDKSTFAEYQSEYGQGYNGENSFNGYGQVNGGLSAPFGDDASYGPRYDPNLLVYQWSSAIPESSNYKKATPWVKAKNGPLAFFNTAFNYTNSISLSGGNENGTFRLNYTNNDATDILPNSSLIKNSFSGNASYKLTDKVTANFSANYTTQKTVGRNGTGYNGNIVSNFRQWWPTNVDLLELRDIYNQTQKNYTWNLRSATNTAPAFWNNPYFERYRNYQNDNRDHFSGIASVNYEATKDLNFLVRAGFDNYVLTTEERVANGSYPARIGLATTANQSSGYAVSNYKVGENNLDLIATYKKDISDKFNVTALLGTNLNYQTLYQISQSTSGGLKIPNLFTISNSVAAPALPIMFDTSKQTVGIFGQASLGYDDTFFIDGTIRRDQSTALRDDRNSYYYPSVSASVVFSNLLKQDWLSFGKIRAAYSRVGSDTGPNNLLNQYNAGVPFGANTTYSYNTGAKNDEITPQFLKSTEFGLETMFFKRRLGLDATWFRNDAYNQILPLPVSSTSGVLTKLSNAGNLRTEGFELTATLVPIKTGNFSWTMNANWSNPISKITEISEKTNNILLASLQGNVSINAPLGEKYGQIWGSDYVYAPDGQKIIDETTGAYKVSTTFTNNLGSYQADWFGGLKNTFTYKDLSLSFLIDVKQGGKIFSLDQFYGSGTGLYPDSVGLNDLGNPIRNAVYNTPGDPTSGTVSTPLGGVILPGVIQGPGGTYIANNVRLDKSNSSQILSTDLPTSAFIYDASYVKLREASITYNLPKDLLGLDFIQGMSVSVIGSNLWIIHKNLPFADPEAGLSSGNVQGYQTGPMPTTRNISFNVKVNF</sequence>
<feature type="signal peptide" evidence="10">
    <location>
        <begin position="1"/>
        <end position="18"/>
    </location>
</feature>
<comment type="subcellular location">
    <subcellularLocation>
        <location evidence="1 8">Cell outer membrane</location>
        <topology evidence="1 8">Multi-pass membrane protein</topology>
    </subcellularLocation>
</comment>
<evidence type="ECO:0000259" key="11">
    <source>
        <dbReference type="Pfam" id="PF00593"/>
    </source>
</evidence>
<feature type="chain" id="PRO_5013224335" evidence="10">
    <location>
        <begin position="19"/>
        <end position="1022"/>
    </location>
</feature>
<dbReference type="STRING" id="713588.SAMN05421789_104266"/>
<evidence type="ECO:0000256" key="3">
    <source>
        <dbReference type="ARBA" id="ARBA00022452"/>
    </source>
</evidence>
<keyword evidence="3 8" id="KW-1134">Transmembrane beta strand</keyword>
<dbReference type="InterPro" id="IPR037066">
    <property type="entry name" value="Plug_dom_sf"/>
</dbReference>
<dbReference type="NCBIfam" id="TIGR04057">
    <property type="entry name" value="SusC_RagA_signa"/>
    <property type="match status" value="1"/>
</dbReference>
<dbReference type="InterPro" id="IPR023996">
    <property type="entry name" value="TonB-dep_OMP_SusC/RagA"/>
</dbReference>
<dbReference type="SUPFAM" id="SSF56935">
    <property type="entry name" value="Porins"/>
    <property type="match status" value="1"/>
</dbReference>
<keyword evidence="7 8" id="KW-0998">Cell outer membrane</keyword>
<comment type="similarity">
    <text evidence="8 9">Belongs to the TonB-dependent receptor family.</text>
</comment>
<evidence type="ECO:0000256" key="5">
    <source>
        <dbReference type="ARBA" id="ARBA00023077"/>
    </source>
</evidence>
<evidence type="ECO:0000256" key="7">
    <source>
        <dbReference type="ARBA" id="ARBA00023237"/>
    </source>
</evidence>
<dbReference type="NCBIfam" id="TIGR04056">
    <property type="entry name" value="OMP_RagA_SusC"/>
    <property type="match status" value="1"/>
</dbReference>
<dbReference type="InterPro" id="IPR012910">
    <property type="entry name" value="Plug_dom"/>
</dbReference>
<evidence type="ECO:0000256" key="10">
    <source>
        <dbReference type="SAM" id="SignalP"/>
    </source>
</evidence>
<keyword evidence="4 8" id="KW-0812">Transmembrane</keyword>
<reference evidence="14" key="1">
    <citation type="submission" date="2017-01" db="EMBL/GenBank/DDBJ databases">
        <authorList>
            <person name="Varghese N."/>
            <person name="Submissions S."/>
        </authorList>
    </citation>
    <scope>NUCLEOTIDE SEQUENCE [LARGE SCALE GENOMIC DNA]</scope>
    <source>
        <strain evidence="14">DSM 23145</strain>
    </source>
</reference>
<evidence type="ECO:0000256" key="2">
    <source>
        <dbReference type="ARBA" id="ARBA00022448"/>
    </source>
</evidence>
<dbReference type="RefSeq" id="WP_076386506.1">
    <property type="nucleotide sequence ID" value="NZ_FTOI01000004.1"/>
</dbReference>
<proteinExistence type="inferred from homology"/>
<evidence type="ECO:0000256" key="8">
    <source>
        <dbReference type="PROSITE-ProRule" id="PRU01360"/>
    </source>
</evidence>
<feature type="domain" description="TonB-dependent receptor-like beta-barrel" evidence="11">
    <location>
        <begin position="384"/>
        <end position="827"/>
    </location>
</feature>
<gene>
    <name evidence="13" type="ORF">SAMN05421789_104266</name>
</gene>
<keyword evidence="2 8" id="KW-0813">Transport</keyword>
<accession>A0A1N7L6S0</accession>
<dbReference type="AlphaFoldDB" id="A0A1N7L6S0"/>
<dbReference type="GO" id="GO:0009279">
    <property type="term" value="C:cell outer membrane"/>
    <property type="evidence" value="ECO:0007669"/>
    <property type="project" value="UniProtKB-SubCell"/>
</dbReference>
<feature type="domain" description="TonB-dependent receptor plug" evidence="12">
    <location>
        <begin position="47"/>
        <end position="172"/>
    </location>
</feature>
<keyword evidence="14" id="KW-1185">Reference proteome</keyword>
<protein>
    <submittedName>
        <fullName evidence="13">TonB-linked outer membrane protein, SusC/RagA family</fullName>
    </submittedName>
</protein>
<dbReference type="InterPro" id="IPR023997">
    <property type="entry name" value="TonB-dep_OMP_SusC/RagA_CS"/>
</dbReference>
<name>A0A1N7L6S0_9FLAO</name>
<dbReference type="Pfam" id="PF07715">
    <property type="entry name" value="Plug"/>
    <property type="match status" value="1"/>
</dbReference>
<evidence type="ECO:0000256" key="1">
    <source>
        <dbReference type="ARBA" id="ARBA00004571"/>
    </source>
</evidence>
<evidence type="ECO:0000256" key="4">
    <source>
        <dbReference type="ARBA" id="ARBA00022692"/>
    </source>
</evidence>
<dbReference type="PROSITE" id="PS52016">
    <property type="entry name" value="TONB_DEPENDENT_REC_3"/>
    <property type="match status" value="1"/>
</dbReference>
<evidence type="ECO:0000256" key="9">
    <source>
        <dbReference type="RuleBase" id="RU003357"/>
    </source>
</evidence>
<evidence type="ECO:0000256" key="6">
    <source>
        <dbReference type="ARBA" id="ARBA00023136"/>
    </source>
</evidence>
<evidence type="ECO:0000259" key="12">
    <source>
        <dbReference type="Pfam" id="PF07715"/>
    </source>
</evidence>
<evidence type="ECO:0000313" key="14">
    <source>
        <dbReference type="Proteomes" id="UP000185839"/>
    </source>
</evidence>
<dbReference type="OrthoDB" id="9768177at2"/>
<organism evidence="13 14">
    <name type="scientific">Kaistella chaponensis</name>
    <dbReference type="NCBI Taxonomy" id="713588"/>
    <lineage>
        <taxon>Bacteria</taxon>
        <taxon>Pseudomonadati</taxon>
        <taxon>Bacteroidota</taxon>
        <taxon>Flavobacteriia</taxon>
        <taxon>Flavobacteriales</taxon>
        <taxon>Weeksellaceae</taxon>
        <taxon>Chryseobacterium group</taxon>
        <taxon>Kaistella</taxon>
    </lineage>
</organism>
<keyword evidence="10" id="KW-0732">Signal</keyword>
<keyword evidence="5 9" id="KW-0798">TonB box</keyword>
<keyword evidence="6 8" id="KW-0472">Membrane</keyword>
<dbReference type="Proteomes" id="UP000185839">
    <property type="component" value="Unassembled WGS sequence"/>
</dbReference>